<evidence type="ECO:0000313" key="4">
    <source>
        <dbReference type="Proteomes" id="UP000295382"/>
    </source>
</evidence>
<dbReference type="InterPro" id="IPR041359">
    <property type="entry name" value="MetOD1"/>
</dbReference>
<feature type="domain" description="Metanogen output" evidence="2">
    <location>
        <begin position="123"/>
        <end position="209"/>
    </location>
</feature>
<accession>A0A4R3HT85</accession>
<dbReference type="Pfam" id="PF18546">
    <property type="entry name" value="MetOD1"/>
    <property type="match status" value="1"/>
</dbReference>
<dbReference type="InterPro" id="IPR013196">
    <property type="entry name" value="HTH_11"/>
</dbReference>
<reference evidence="3 4" key="1">
    <citation type="submission" date="2019-03" db="EMBL/GenBank/DDBJ databases">
        <title>Genomic Encyclopedia of Type Strains, Phase IV (KMG-IV): sequencing the most valuable type-strain genomes for metagenomic binning, comparative biology and taxonomic classification.</title>
        <authorList>
            <person name="Goeker M."/>
        </authorList>
    </citation>
    <scope>NUCLEOTIDE SEQUENCE [LARGE SCALE GENOMIC DNA]</scope>
    <source>
        <strain evidence="3 4">DSM 7445</strain>
    </source>
</reference>
<dbReference type="SUPFAM" id="SSF46785">
    <property type="entry name" value="Winged helix' DNA-binding domain"/>
    <property type="match status" value="1"/>
</dbReference>
<dbReference type="PANTHER" id="PTHR38600">
    <property type="entry name" value="TRANSCRIPTIONAL REGULATORY PROTEIN"/>
    <property type="match status" value="1"/>
</dbReference>
<dbReference type="AlphaFoldDB" id="A0A4R3HT85"/>
<dbReference type="CDD" id="cd00090">
    <property type="entry name" value="HTH_ARSR"/>
    <property type="match status" value="1"/>
</dbReference>
<dbReference type="InterPro" id="IPR036390">
    <property type="entry name" value="WH_DNA-bd_sf"/>
</dbReference>
<gene>
    <name evidence="3" type="ORF">EDC30_10769</name>
</gene>
<name>A0A4R3HT85_PAULE</name>
<proteinExistence type="predicted"/>
<protein>
    <submittedName>
        <fullName evidence="3">Transcriptional regulator</fullName>
    </submittedName>
</protein>
<dbReference type="PANTHER" id="PTHR38600:SF2">
    <property type="entry name" value="SLL0088 PROTEIN"/>
    <property type="match status" value="1"/>
</dbReference>
<evidence type="ECO:0000259" key="2">
    <source>
        <dbReference type="Pfam" id="PF18546"/>
    </source>
</evidence>
<dbReference type="InterPro" id="IPR036388">
    <property type="entry name" value="WH-like_DNA-bd_sf"/>
</dbReference>
<comment type="caution">
    <text evidence="3">The sequence shown here is derived from an EMBL/GenBank/DDBJ whole genome shotgun (WGS) entry which is preliminary data.</text>
</comment>
<dbReference type="Pfam" id="PF08279">
    <property type="entry name" value="HTH_11"/>
    <property type="match status" value="1"/>
</dbReference>
<organism evidence="3 4">
    <name type="scientific">Paucimonas lemoignei</name>
    <name type="common">Pseudomonas lemoignei</name>
    <dbReference type="NCBI Taxonomy" id="29443"/>
    <lineage>
        <taxon>Bacteria</taxon>
        <taxon>Pseudomonadati</taxon>
        <taxon>Pseudomonadota</taxon>
        <taxon>Betaproteobacteria</taxon>
        <taxon>Burkholderiales</taxon>
        <taxon>Burkholderiaceae</taxon>
        <taxon>Paucimonas</taxon>
    </lineage>
</organism>
<keyword evidence="4" id="KW-1185">Reference proteome</keyword>
<dbReference type="GO" id="GO:0006355">
    <property type="term" value="P:regulation of DNA-templated transcription"/>
    <property type="evidence" value="ECO:0007669"/>
    <property type="project" value="UniProtKB-ARBA"/>
</dbReference>
<dbReference type="InterPro" id="IPR011991">
    <property type="entry name" value="ArsR-like_HTH"/>
</dbReference>
<evidence type="ECO:0000313" key="3">
    <source>
        <dbReference type="EMBL" id="TCS36252.1"/>
    </source>
</evidence>
<feature type="domain" description="Helix-turn-helix type 11" evidence="1">
    <location>
        <begin position="8"/>
        <end position="49"/>
    </location>
</feature>
<dbReference type="OrthoDB" id="8545200at2"/>
<dbReference type="EMBL" id="SLZQ01000007">
    <property type="protein sequence ID" value="TCS36252.1"/>
    <property type="molecule type" value="Genomic_DNA"/>
</dbReference>
<dbReference type="Gene3D" id="1.10.10.10">
    <property type="entry name" value="Winged helix-like DNA-binding domain superfamily/Winged helix DNA-binding domain"/>
    <property type="match status" value="1"/>
</dbReference>
<sequence length="215" mass="24251">MIELLGTRQKHLLKLLLRNKSGMTVEALAQGLAITRTAVRQHLAVLEEEELVKKSESRQTGGRPEHLYVLTQKGSEIFPRHYSWFAKMLLEIVLKELGQTATSERLTAEGERVARQLLGNELENVPAELKLEKLTAVMEEFGYDLNPLIWDAGKRIPVIEANNCVFHDLAKDNPQICSFDIALISTFSGCTVQHESCMATGSHVCRFRLEEHKAE</sequence>
<dbReference type="RefSeq" id="WP_132259088.1">
    <property type="nucleotide sequence ID" value="NZ_SLZQ01000007.1"/>
</dbReference>
<dbReference type="Proteomes" id="UP000295382">
    <property type="component" value="Unassembled WGS sequence"/>
</dbReference>
<evidence type="ECO:0000259" key="1">
    <source>
        <dbReference type="Pfam" id="PF08279"/>
    </source>
</evidence>